<dbReference type="InterPro" id="IPR009959">
    <property type="entry name" value="Cyclase_SnoaL-like"/>
</dbReference>
<dbReference type="SUPFAM" id="SSF54427">
    <property type="entry name" value="NTF2-like"/>
    <property type="match status" value="1"/>
</dbReference>
<gene>
    <name evidence="1" type="ORF">ENQ20_03045</name>
</gene>
<sequence length="142" mass="15773">MSTEHNKAIARQFFMEQDRRHGPLAPEIVADDYVARIGSNPPMDRQGHSDFGTMFYQGFPDLHHTIEEVIAEGDTTVVRFTVRGRQSADFMGIPATGRPIEVQAIAIMRFDDEKVAQLTAQFDQLGMMQQLGVIPGPEAPSA</sequence>
<dbReference type="PANTHER" id="PTHR38436">
    <property type="entry name" value="POLYKETIDE CYCLASE SNOAL-LIKE DOMAIN"/>
    <property type="match status" value="1"/>
</dbReference>
<dbReference type="InterPro" id="IPR032710">
    <property type="entry name" value="NTF2-like_dom_sf"/>
</dbReference>
<comment type="caution">
    <text evidence="1">The sequence shown here is derived from an EMBL/GenBank/DDBJ whole genome shotgun (WGS) entry which is preliminary data.</text>
</comment>
<dbReference type="AlphaFoldDB" id="A0A7C1FSG3"/>
<dbReference type="EMBL" id="DSMG01000038">
    <property type="protein sequence ID" value="HDX30451.1"/>
    <property type="molecule type" value="Genomic_DNA"/>
</dbReference>
<evidence type="ECO:0000313" key="1">
    <source>
        <dbReference type="EMBL" id="HDX30451.1"/>
    </source>
</evidence>
<organism evidence="1">
    <name type="scientific">Caldilinea aerophila</name>
    <dbReference type="NCBI Taxonomy" id="133453"/>
    <lineage>
        <taxon>Bacteria</taxon>
        <taxon>Bacillati</taxon>
        <taxon>Chloroflexota</taxon>
        <taxon>Caldilineae</taxon>
        <taxon>Caldilineales</taxon>
        <taxon>Caldilineaceae</taxon>
        <taxon>Caldilinea</taxon>
    </lineage>
</organism>
<proteinExistence type="predicted"/>
<dbReference type="GO" id="GO:0030638">
    <property type="term" value="P:polyketide metabolic process"/>
    <property type="evidence" value="ECO:0007669"/>
    <property type="project" value="InterPro"/>
</dbReference>
<dbReference type="Pfam" id="PF07366">
    <property type="entry name" value="SnoaL"/>
    <property type="match status" value="1"/>
</dbReference>
<dbReference type="Gene3D" id="3.10.450.50">
    <property type="match status" value="1"/>
</dbReference>
<accession>A0A7C1FSG3</accession>
<reference evidence="1" key="1">
    <citation type="journal article" date="2020" name="mSystems">
        <title>Genome- and Community-Level Interaction Insights into Carbon Utilization and Element Cycling Functions of Hydrothermarchaeota in Hydrothermal Sediment.</title>
        <authorList>
            <person name="Zhou Z."/>
            <person name="Liu Y."/>
            <person name="Xu W."/>
            <person name="Pan J."/>
            <person name="Luo Z.H."/>
            <person name="Li M."/>
        </authorList>
    </citation>
    <scope>NUCLEOTIDE SEQUENCE [LARGE SCALE GENOMIC DNA]</scope>
    <source>
        <strain evidence="1">SpSt-289</strain>
    </source>
</reference>
<protein>
    <submittedName>
        <fullName evidence="1">Ester cyclase</fullName>
    </submittedName>
</protein>
<dbReference type="PANTHER" id="PTHR38436:SF1">
    <property type="entry name" value="ESTER CYCLASE"/>
    <property type="match status" value="1"/>
</dbReference>
<name>A0A7C1FSG3_9CHLR</name>